<keyword evidence="3" id="KW-1185">Reference proteome</keyword>
<dbReference type="EMBL" id="FZPA01000011">
    <property type="protein sequence ID" value="SNT09399.1"/>
    <property type="molecule type" value="Genomic_DNA"/>
</dbReference>
<dbReference type="InterPro" id="IPR045465">
    <property type="entry name" value="Trans_reg_dom"/>
</dbReference>
<organism evidence="2 3">
    <name type="scientific">Sphingopyxis indica</name>
    <dbReference type="NCBI Taxonomy" id="436663"/>
    <lineage>
        <taxon>Bacteria</taxon>
        <taxon>Pseudomonadati</taxon>
        <taxon>Pseudomonadota</taxon>
        <taxon>Alphaproteobacteria</taxon>
        <taxon>Sphingomonadales</taxon>
        <taxon>Sphingomonadaceae</taxon>
        <taxon>Sphingopyxis</taxon>
    </lineage>
</organism>
<evidence type="ECO:0000259" key="1">
    <source>
        <dbReference type="Pfam" id="PF20109"/>
    </source>
</evidence>
<dbReference type="RefSeq" id="WP_089216744.1">
    <property type="nucleotide sequence ID" value="NZ_FZPA01000011.1"/>
</dbReference>
<evidence type="ECO:0000313" key="2">
    <source>
        <dbReference type="EMBL" id="SNT09399.1"/>
    </source>
</evidence>
<dbReference type="Proteomes" id="UP000198339">
    <property type="component" value="Unassembled WGS sequence"/>
</dbReference>
<gene>
    <name evidence="2" type="ORF">SAMN06295955_11178</name>
</gene>
<dbReference type="Pfam" id="PF20109">
    <property type="entry name" value="Trans_reg_dom"/>
    <property type="match status" value="1"/>
</dbReference>
<evidence type="ECO:0000313" key="3">
    <source>
        <dbReference type="Proteomes" id="UP000198339"/>
    </source>
</evidence>
<feature type="domain" description="Transcriptional regulator-like" evidence="1">
    <location>
        <begin position="7"/>
        <end position="61"/>
    </location>
</feature>
<name>A0A239JUL7_9SPHN</name>
<sequence>MAEEARQEGDRKARLDFPDFAQEFLRRNLEYCRDYKNVMSDPEGDPKAQEVMARRWGLCFPGRSPSVGA</sequence>
<dbReference type="AlphaFoldDB" id="A0A239JUL7"/>
<dbReference type="OrthoDB" id="8654520at2"/>
<accession>A0A239JUL7</accession>
<proteinExistence type="predicted"/>
<reference evidence="2 3" key="1">
    <citation type="submission" date="2017-06" db="EMBL/GenBank/DDBJ databases">
        <authorList>
            <person name="Kim H.J."/>
            <person name="Triplett B.A."/>
        </authorList>
    </citation>
    <scope>NUCLEOTIDE SEQUENCE [LARGE SCALE GENOMIC DNA]</scope>
    <source>
        <strain evidence="2 3">DS15</strain>
    </source>
</reference>
<protein>
    <recommendedName>
        <fullName evidence="1">Transcriptional regulator-like domain-containing protein</fullName>
    </recommendedName>
</protein>